<dbReference type="InterPro" id="IPR019546">
    <property type="entry name" value="TAT_signal_bac_arc"/>
</dbReference>
<keyword evidence="3" id="KW-0862">Zinc</keyword>
<dbReference type="RefSeq" id="WP_169456570.1">
    <property type="nucleotide sequence ID" value="NZ_CP051774.1"/>
</dbReference>
<evidence type="ECO:0000313" key="5">
    <source>
        <dbReference type="EMBL" id="QJE98111.1"/>
    </source>
</evidence>
<feature type="binding site" evidence="3">
    <location>
        <position position="429"/>
    </location>
    <ligand>
        <name>Zn(2+)</name>
        <dbReference type="ChEBI" id="CHEBI:29105"/>
        <label>2</label>
    </ligand>
</feature>
<dbReference type="PANTHER" id="PTHR11596:SF5">
    <property type="entry name" value="ALKALINE PHOSPHATASE"/>
    <property type="match status" value="1"/>
</dbReference>
<dbReference type="InterPro" id="IPR017850">
    <property type="entry name" value="Alkaline_phosphatase_core_sf"/>
</dbReference>
<evidence type="ECO:0000256" key="2">
    <source>
        <dbReference type="PIRSR" id="PIRSR601952-1"/>
    </source>
</evidence>
<feature type="binding site" evidence="3">
    <location>
        <position position="159"/>
    </location>
    <ligand>
        <name>Mg(2+)</name>
        <dbReference type="ChEBI" id="CHEBI:18420"/>
    </ligand>
</feature>
<accession>A0A858RND7</accession>
<dbReference type="Proteomes" id="UP000501812">
    <property type="component" value="Chromosome"/>
</dbReference>
<evidence type="ECO:0000256" key="3">
    <source>
        <dbReference type="PIRSR" id="PIRSR601952-2"/>
    </source>
</evidence>
<dbReference type="Gene3D" id="1.10.60.40">
    <property type="match status" value="1"/>
</dbReference>
<feature type="binding site" evidence="3">
    <location>
        <position position="55"/>
    </location>
    <ligand>
        <name>Zn(2+)</name>
        <dbReference type="ChEBI" id="CHEBI:29105"/>
        <label>2</label>
    </ligand>
</feature>
<dbReference type="Pfam" id="PF00245">
    <property type="entry name" value="Alk_phosphatase"/>
    <property type="match status" value="1"/>
</dbReference>
<dbReference type="PANTHER" id="PTHR11596">
    <property type="entry name" value="ALKALINE PHOSPHATASE"/>
    <property type="match status" value="1"/>
</dbReference>
<dbReference type="PRINTS" id="PR00113">
    <property type="entry name" value="ALKPHPHTASE"/>
</dbReference>
<proteinExistence type="inferred from homology"/>
<dbReference type="SUPFAM" id="SSF53649">
    <property type="entry name" value="Alkaline phosphatase-like"/>
    <property type="match status" value="1"/>
</dbReference>
<dbReference type="NCBIfam" id="TIGR01409">
    <property type="entry name" value="TAT_signal_seq"/>
    <property type="match status" value="1"/>
</dbReference>
<comment type="similarity">
    <text evidence="4">Belongs to the alkaline phosphatase family.</text>
</comment>
<feature type="binding site" evidence="3">
    <location>
        <position position="290"/>
    </location>
    <ligand>
        <name>Zn(2+)</name>
        <dbReference type="ChEBI" id="CHEBI:29105"/>
        <label>2</label>
    </ligand>
</feature>
<dbReference type="AlphaFoldDB" id="A0A858RND7"/>
<evidence type="ECO:0000313" key="6">
    <source>
        <dbReference type="Proteomes" id="UP000501812"/>
    </source>
</evidence>
<feature type="binding site" evidence="3">
    <location>
        <position position="157"/>
    </location>
    <ligand>
        <name>Mg(2+)</name>
        <dbReference type="ChEBI" id="CHEBI:18420"/>
    </ligand>
</feature>
<dbReference type="GO" id="GO:0004035">
    <property type="term" value="F:alkaline phosphatase activity"/>
    <property type="evidence" value="ECO:0007669"/>
    <property type="project" value="TreeGrafter"/>
</dbReference>
<dbReference type="SMART" id="SM00098">
    <property type="entry name" value="alkPPc"/>
    <property type="match status" value="1"/>
</dbReference>
<comment type="cofactor">
    <cofactor evidence="3">
        <name>Mg(2+)</name>
        <dbReference type="ChEBI" id="CHEBI:18420"/>
    </cofactor>
    <text evidence="3">Binds 1 Mg(2+) ion.</text>
</comment>
<keyword evidence="3" id="KW-0460">Magnesium</keyword>
<gene>
    <name evidence="5" type="ORF">HHL09_20760</name>
</gene>
<feature type="binding site" evidence="3">
    <location>
        <position position="55"/>
    </location>
    <ligand>
        <name>Mg(2+)</name>
        <dbReference type="ChEBI" id="CHEBI:18420"/>
    </ligand>
</feature>
<dbReference type="InterPro" id="IPR001952">
    <property type="entry name" value="Alkaline_phosphatase"/>
</dbReference>
<feature type="active site" description="Phosphoserine intermediate" evidence="2">
    <location>
        <position position="105"/>
    </location>
</feature>
<dbReference type="CDD" id="cd16012">
    <property type="entry name" value="ALP"/>
    <property type="match status" value="1"/>
</dbReference>
<comment type="cofactor">
    <cofactor evidence="3">
        <name>Zn(2+)</name>
        <dbReference type="ChEBI" id="CHEBI:29105"/>
    </cofactor>
    <text evidence="3">Binds 2 Zn(2+) ions.</text>
</comment>
<feature type="binding site" evidence="3">
    <location>
        <position position="329"/>
    </location>
    <ligand>
        <name>Zn(2+)</name>
        <dbReference type="ChEBI" id="CHEBI:29105"/>
        <label>2</label>
    </ligand>
</feature>
<evidence type="ECO:0000256" key="4">
    <source>
        <dbReference type="RuleBase" id="RU003946"/>
    </source>
</evidence>
<sequence length="466" mass="49760">MSSAPASTSRRDFLKAASITSALFGGSAAPLLAQETRKSSENKGLPKKIIFMVSDGMNHGALSLAQHSRSIFEGKQTNWASLYRERPVVRSLVETFSANSVVTDSAAAASAWGGGRRVNNGSINVDPADGRPVEAIQSLLKKKGIPLGLVSTATITHATPAGFAANVDSRGDEGEIARQYQERGVEVLLGGGQKFFPEDLLKKFSDSGYDIAKNRKDLLSLKADDKKPVLGVFSSGYIPLTIDREAKQDLQESIPTLAEMAEVAVKRLDSLAKDQWFLMVEGARIDHCGHANDAAGSIREQLAFDDAVGAMVAYAAAQGDVLVVITTDHGCGGIQLNGVNADPNQGMAPGIYNGTTAAFKKIAGFKRSFEWMGNSGAKLSGPPLIDYLRERTGIELSKDEIKQAQGLKTGELAKLFARYHGIAWTSGNHTGELVEFCAYGPGSYLFPGFMKNEEVRSILLEAMGVA</sequence>
<feature type="binding site" evidence="3">
    <location>
        <position position="328"/>
    </location>
    <ligand>
        <name>Zn(2+)</name>
        <dbReference type="ChEBI" id="CHEBI:29105"/>
        <label>2</label>
    </ligand>
</feature>
<organism evidence="5 6">
    <name type="scientific">Luteolibacter luteus</name>
    <dbReference type="NCBI Taxonomy" id="2728835"/>
    <lineage>
        <taxon>Bacteria</taxon>
        <taxon>Pseudomonadati</taxon>
        <taxon>Verrucomicrobiota</taxon>
        <taxon>Verrucomicrobiia</taxon>
        <taxon>Verrucomicrobiales</taxon>
        <taxon>Verrucomicrobiaceae</taxon>
        <taxon>Luteolibacter</taxon>
    </lineage>
</organism>
<feature type="binding site" evidence="3">
    <location>
        <position position="281"/>
    </location>
    <ligand>
        <name>Mg(2+)</name>
        <dbReference type="ChEBI" id="CHEBI:18420"/>
    </ligand>
</feature>
<name>A0A858RND7_9BACT</name>
<feature type="binding site" evidence="3">
    <location>
        <position position="286"/>
    </location>
    <ligand>
        <name>Zn(2+)</name>
        <dbReference type="ChEBI" id="CHEBI:29105"/>
        <label>2</label>
    </ligand>
</feature>
<dbReference type="KEGG" id="luo:HHL09_20760"/>
<keyword evidence="6" id="KW-1185">Reference proteome</keyword>
<dbReference type="Gene3D" id="3.40.720.10">
    <property type="entry name" value="Alkaline Phosphatase, subunit A"/>
    <property type="match status" value="1"/>
</dbReference>
<dbReference type="PROSITE" id="PS51318">
    <property type="entry name" value="TAT"/>
    <property type="match status" value="1"/>
</dbReference>
<keyword evidence="1" id="KW-0597">Phosphoprotein</keyword>
<keyword evidence="3" id="KW-0479">Metal-binding</keyword>
<dbReference type="EMBL" id="CP051774">
    <property type="protein sequence ID" value="QJE98111.1"/>
    <property type="molecule type" value="Genomic_DNA"/>
</dbReference>
<evidence type="ECO:0000256" key="1">
    <source>
        <dbReference type="ARBA" id="ARBA00022553"/>
    </source>
</evidence>
<reference evidence="5 6" key="1">
    <citation type="submission" date="2020-04" db="EMBL/GenBank/DDBJ databases">
        <title>Luteolibacter sp. G-1-1-1 isolated from soil.</title>
        <authorList>
            <person name="Dahal R.H."/>
        </authorList>
    </citation>
    <scope>NUCLEOTIDE SEQUENCE [LARGE SCALE GENOMIC DNA]</scope>
    <source>
        <strain evidence="5 6">G-1-1-1</strain>
    </source>
</reference>
<protein>
    <submittedName>
        <fullName evidence="5">Twin-arginine translocation signal domain-containing protein</fullName>
    </submittedName>
</protein>
<dbReference type="InterPro" id="IPR006311">
    <property type="entry name" value="TAT_signal"/>
</dbReference>
<dbReference type="GO" id="GO:0046872">
    <property type="term" value="F:metal ion binding"/>
    <property type="evidence" value="ECO:0007669"/>
    <property type="project" value="UniProtKB-KW"/>
</dbReference>